<name>A0A0L0N801_TOLOC</name>
<dbReference type="Gene3D" id="3.40.30.10">
    <property type="entry name" value="Glutaredoxin"/>
    <property type="match status" value="1"/>
</dbReference>
<keyword evidence="2" id="KW-0812">Transmembrane</keyword>
<dbReference type="CDD" id="cd03419">
    <property type="entry name" value="GRX_GRXh_1_2_like"/>
    <property type="match status" value="1"/>
</dbReference>
<feature type="compositionally biased region" description="Basic residues" evidence="1">
    <location>
        <begin position="15"/>
        <end position="24"/>
    </location>
</feature>
<evidence type="ECO:0000256" key="2">
    <source>
        <dbReference type="SAM" id="Phobius"/>
    </source>
</evidence>
<keyword evidence="2" id="KW-0472">Membrane</keyword>
<dbReference type="STRING" id="1163406.A0A0L0N801"/>
<gene>
    <name evidence="4" type="ORF">TOPH_05141</name>
</gene>
<feature type="compositionally biased region" description="Polar residues" evidence="1">
    <location>
        <begin position="1"/>
        <end position="10"/>
    </location>
</feature>
<dbReference type="InterPro" id="IPR014025">
    <property type="entry name" value="Glutaredoxin_subgr"/>
</dbReference>
<dbReference type="GO" id="GO:0005801">
    <property type="term" value="C:cis-Golgi network"/>
    <property type="evidence" value="ECO:0007669"/>
    <property type="project" value="TreeGrafter"/>
</dbReference>
<proteinExistence type="predicted"/>
<dbReference type="PROSITE" id="PS51354">
    <property type="entry name" value="GLUTAREDOXIN_2"/>
    <property type="match status" value="1"/>
</dbReference>
<sequence length="360" mass="39159">TLSCPASPSTNPAHARPRPVRPRNHPCLSRSIAHRRHSLRARAALNAALKGRVHPLLADRELHPKALRPNTPDQPATMPSPRRLRLLMLATIVTVILILLYTSGFDAGKKDSRTIQDFYHKTMDGMSKGGGTSPGPGQPVMDSKTGNKAGHIPADKDGDGDVDDDDKKASARTKERLKAAEQRAKDQANEKALRPDPPSEVVGKGNSAEGQVKKVKSGSDTGSTSKGKDTPAPKETKEEHEAEVEMNSILKKAPVIIFSKSYCHFSKRAKGILLEKYTISPVPYVVELDEHPLGKSLQDHLKAKTGRKTVPNIMVNGVSMGGSDEIVELDNTGRLADKIRDLGNKRVEFSERFSTGSHHV</sequence>
<feature type="region of interest" description="Disordered" evidence="1">
    <location>
        <begin position="125"/>
        <end position="245"/>
    </location>
</feature>
<feature type="compositionally biased region" description="Basic and acidic residues" evidence="1">
    <location>
        <begin position="226"/>
        <end position="240"/>
    </location>
</feature>
<evidence type="ECO:0000313" key="4">
    <source>
        <dbReference type="EMBL" id="KND90268.1"/>
    </source>
</evidence>
<dbReference type="GO" id="GO:0015038">
    <property type="term" value="F:glutathione disulfide oxidoreductase activity"/>
    <property type="evidence" value="ECO:0007669"/>
    <property type="project" value="TreeGrafter"/>
</dbReference>
<dbReference type="PRINTS" id="PR00160">
    <property type="entry name" value="GLUTAREDOXIN"/>
</dbReference>
<dbReference type="OrthoDB" id="423313at2759"/>
<dbReference type="GO" id="GO:0034599">
    <property type="term" value="P:cellular response to oxidative stress"/>
    <property type="evidence" value="ECO:0007669"/>
    <property type="project" value="TreeGrafter"/>
</dbReference>
<evidence type="ECO:0000313" key="5">
    <source>
        <dbReference type="Proteomes" id="UP000036947"/>
    </source>
</evidence>
<dbReference type="PANTHER" id="PTHR45694:SF5">
    <property type="entry name" value="GLUTAREDOXIN 2"/>
    <property type="match status" value="1"/>
</dbReference>
<feature type="non-terminal residue" evidence="4">
    <location>
        <position position="1"/>
    </location>
</feature>
<dbReference type="InterPro" id="IPR002109">
    <property type="entry name" value="Glutaredoxin"/>
</dbReference>
<feature type="domain" description="Glutaredoxin" evidence="3">
    <location>
        <begin position="255"/>
        <end position="318"/>
    </location>
</feature>
<evidence type="ECO:0000256" key="1">
    <source>
        <dbReference type="SAM" id="MobiDB-lite"/>
    </source>
</evidence>
<comment type="caution">
    <text evidence="4">The sequence shown here is derived from an EMBL/GenBank/DDBJ whole genome shotgun (WGS) entry which is preliminary data.</text>
</comment>
<feature type="region of interest" description="Disordered" evidence="1">
    <location>
        <begin position="60"/>
        <end position="79"/>
    </location>
</feature>
<dbReference type="PANTHER" id="PTHR45694">
    <property type="entry name" value="GLUTAREDOXIN 2"/>
    <property type="match status" value="1"/>
</dbReference>
<dbReference type="Pfam" id="PF00462">
    <property type="entry name" value="Glutaredoxin"/>
    <property type="match status" value="1"/>
</dbReference>
<dbReference type="GO" id="GO:0005796">
    <property type="term" value="C:Golgi lumen"/>
    <property type="evidence" value="ECO:0007669"/>
    <property type="project" value="TreeGrafter"/>
</dbReference>
<evidence type="ECO:0000259" key="3">
    <source>
        <dbReference type="Pfam" id="PF00462"/>
    </source>
</evidence>
<dbReference type="GO" id="GO:0000324">
    <property type="term" value="C:fungal-type vacuole"/>
    <property type="evidence" value="ECO:0007669"/>
    <property type="project" value="TreeGrafter"/>
</dbReference>
<organism evidence="4 5">
    <name type="scientific">Tolypocladium ophioglossoides (strain CBS 100239)</name>
    <name type="common">Snaketongue truffleclub</name>
    <name type="synonym">Elaphocordyceps ophioglossoides</name>
    <dbReference type="NCBI Taxonomy" id="1163406"/>
    <lineage>
        <taxon>Eukaryota</taxon>
        <taxon>Fungi</taxon>
        <taxon>Dikarya</taxon>
        <taxon>Ascomycota</taxon>
        <taxon>Pezizomycotina</taxon>
        <taxon>Sordariomycetes</taxon>
        <taxon>Hypocreomycetidae</taxon>
        <taxon>Hypocreales</taxon>
        <taxon>Ophiocordycipitaceae</taxon>
        <taxon>Tolypocladium</taxon>
    </lineage>
</organism>
<keyword evidence="2" id="KW-1133">Transmembrane helix</keyword>
<keyword evidence="5" id="KW-1185">Reference proteome</keyword>
<accession>A0A0L0N801</accession>
<reference evidence="4 5" key="1">
    <citation type="journal article" date="2015" name="BMC Genomics">
        <title>The genome of the truffle-parasite Tolypocladium ophioglossoides and the evolution of antifungal peptaibiotics.</title>
        <authorList>
            <person name="Quandt C.A."/>
            <person name="Bushley K.E."/>
            <person name="Spatafora J.W."/>
        </authorList>
    </citation>
    <scope>NUCLEOTIDE SEQUENCE [LARGE SCALE GENOMIC DNA]</scope>
    <source>
        <strain evidence="4 5">CBS 100239</strain>
    </source>
</reference>
<protein>
    <submittedName>
        <fullName evidence="4">Monothiol glutaredoxin-6</fullName>
    </submittedName>
</protein>
<dbReference type="EMBL" id="LFRF01000014">
    <property type="protein sequence ID" value="KND90268.1"/>
    <property type="molecule type" value="Genomic_DNA"/>
</dbReference>
<dbReference type="InterPro" id="IPR036249">
    <property type="entry name" value="Thioredoxin-like_sf"/>
</dbReference>
<dbReference type="AlphaFoldDB" id="A0A0L0N801"/>
<feature type="region of interest" description="Disordered" evidence="1">
    <location>
        <begin position="1"/>
        <end position="24"/>
    </location>
</feature>
<feature type="transmembrane region" description="Helical" evidence="2">
    <location>
        <begin position="86"/>
        <end position="105"/>
    </location>
</feature>
<dbReference type="Proteomes" id="UP000036947">
    <property type="component" value="Unassembled WGS sequence"/>
</dbReference>
<feature type="compositionally biased region" description="Basic and acidic residues" evidence="1">
    <location>
        <begin position="153"/>
        <end position="194"/>
    </location>
</feature>
<dbReference type="SUPFAM" id="SSF52833">
    <property type="entry name" value="Thioredoxin-like"/>
    <property type="match status" value="1"/>
</dbReference>